<evidence type="ECO:0000313" key="1">
    <source>
        <dbReference type="EMBL" id="CCH80256.1"/>
    </source>
</evidence>
<dbReference type="RefSeq" id="WP_157635443.1">
    <property type="nucleotide sequence ID" value="NZ_HF570958.1"/>
</dbReference>
<dbReference type="InterPro" id="IPR017517">
    <property type="entry name" value="Maleyloyr_isom"/>
</dbReference>
<dbReference type="AlphaFoldDB" id="A0A077M3B4"/>
<dbReference type="NCBIfam" id="TIGR03083">
    <property type="entry name" value="maleylpyruvate isomerase family mycothiol-dependent enzyme"/>
    <property type="match status" value="1"/>
</dbReference>
<dbReference type="SUPFAM" id="SSF109854">
    <property type="entry name" value="DinB/YfiT-like putative metalloenzymes"/>
    <property type="match status" value="1"/>
</dbReference>
<dbReference type="InterPro" id="IPR034660">
    <property type="entry name" value="DinB/YfiT-like"/>
</dbReference>
<accession>A0A077M3B4</accession>
<dbReference type="NCBIfam" id="TIGR03085">
    <property type="entry name" value="TIGR03085 family metal-binding protein"/>
    <property type="match status" value="1"/>
</dbReference>
<proteinExistence type="predicted"/>
<reference evidence="1 2" key="1">
    <citation type="journal article" date="2013" name="ISME J.">
        <title>A metabolic model for members of the genus Tetrasphaera involved in enhanced biological phosphorus removal.</title>
        <authorList>
            <person name="Kristiansen R."/>
            <person name="Nguyen H.T.T."/>
            <person name="Saunders A.M."/>
            <person name="Nielsen J.L."/>
            <person name="Wimmer R."/>
            <person name="Le V.Q."/>
            <person name="McIlroy S.J."/>
            <person name="Petrovski S."/>
            <person name="Seviour R.J."/>
            <person name="Calteau A."/>
            <person name="Nielsen K.L."/>
            <person name="Nielsen P.H."/>
        </authorList>
    </citation>
    <scope>NUCLEOTIDE SEQUENCE [LARGE SCALE GENOMIC DNA]</scope>
    <source>
        <strain evidence="1 2">T1-X7</strain>
    </source>
</reference>
<dbReference type="STRING" id="1194083.BN12_810004"/>
<dbReference type="InterPro" id="IPR017519">
    <property type="entry name" value="CHP03085"/>
</dbReference>
<name>A0A077M3B4_9MICO</name>
<evidence type="ECO:0008006" key="3">
    <source>
        <dbReference type="Google" id="ProtNLM"/>
    </source>
</evidence>
<gene>
    <name evidence="1" type="ORF">BN12_810004</name>
</gene>
<evidence type="ECO:0000313" key="2">
    <source>
        <dbReference type="Proteomes" id="UP000035721"/>
    </source>
</evidence>
<organism evidence="1 2">
    <name type="scientific">Nostocoides japonicum T1-X7</name>
    <dbReference type="NCBI Taxonomy" id="1194083"/>
    <lineage>
        <taxon>Bacteria</taxon>
        <taxon>Bacillati</taxon>
        <taxon>Actinomycetota</taxon>
        <taxon>Actinomycetes</taxon>
        <taxon>Micrococcales</taxon>
        <taxon>Intrasporangiaceae</taxon>
        <taxon>Nostocoides</taxon>
    </lineage>
</organism>
<dbReference type="Proteomes" id="UP000035721">
    <property type="component" value="Unassembled WGS sequence"/>
</dbReference>
<keyword evidence="2" id="KW-1185">Reference proteome</keyword>
<dbReference type="OrthoDB" id="3268903at2"/>
<dbReference type="EMBL" id="CAJB01000416">
    <property type="protein sequence ID" value="CCH80256.1"/>
    <property type="molecule type" value="Genomic_DNA"/>
</dbReference>
<comment type="caution">
    <text evidence="1">The sequence shown here is derived from an EMBL/GenBank/DDBJ whole genome shotgun (WGS) entry which is preliminary data.</text>
</comment>
<protein>
    <recommendedName>
        <fullName evidence="3">Mycothiol-dependent maleylpyruvate isomerase metal-binding domain-containing protein</fullName>
    </recommendedName>
</protein>
<sequence length="209" mass="22521">MTRPSRVERHALCDTAVELGPTAPTLCEPWDVASLLAHLHLREARPDLAVGVVVPLLGDRTAAGQAQIAAWPFETLVAAVRSGPPVWSPARFGPVDEAMNLGEMFIHHEDIRRANGMDPRPAYEQALVDGLATMLRRTAGLTFHRSPVGVALRWPGHRDVVAKKPTARGAVTLVAPVPELVLYASGRERVARVEIDGPDDAVAAFTASR</sequence>